<keyword evidence="4 7" id="KW-0863">Zinc-finger</keyword>
<dbReference type="OrthoDB" id="1925236at2759"/>
<evidence type="ECO:0000259" key="9">
    <source>
        <dbReference type="PROSITE" id="PS50157"/>
    </source>
</evidence>
<organism evidence="10 11">
    <name type="scientific">Stegodyphus mimosarum</name>
    <name type="common">African social velvet spider</name>
    <dbReference type="NCBI Taxonomy" id="407821"/>
    <lineage>
        <taxon>Eukaryota</taxon>
        <taxon>Metazoa</taxon>
        <taxon>Ecdysozoa</taxon>
        <taxon>Arthropoda</taxon>
        <taxon>Chelicerata</taxon>
        <taxon>Arachnida</taxon>
        <taxon>Araneae</taxon>
        <taxon>Araneomorphae</taxon>
        <taxon>Entelegynae</taxon>
        <taxon>Eresoidea</taxon>
        <taxon>Eresidae</taxon>
        <taxon>Stegodyphus</taxon>
    </lineage>
</organism>
<feature type="region of interest" description="Disordered" evidence="8">
    <location>
        <begin position="341"/>
        <end position="407"/>
    </location>
</feature>
<dbReference type="GO" id="GO:0003676">
    <property type="term" value="F:nucleic acid binding"/>
    <property type="evidence" value="ECO:0007669"/>
    <property type="project" value="InterPro"/>
</dbReference>
<dbReference type="EMBL" id="KK121178">
    <property type="protein sequence ID" value="KFM79917.1"/>
    <property type="molecule type" value="Genomic_DNA"/>
</dbReference>
<evidence type="ECO:0000256" key="3">
    <source>
        <dbReference type="ARBA" id="ARBA00022737"/>
    </source>
</evidence>
<name>A0A087URC8_STEMI</name>
<dbReference type="Gene3D" id="3.30.160.60">
    <property type="entry name" value="Classic Zinc Finger"/>
    <property type="match status" value="5"/>
</dbReference>
<dbReference type="Proteomes" id="UP000054359">
    <property type="component" value="Unassembled WGS sequence"/>
</dbReference>
<keyword evidence="11" id="KW-1185">Reference proteome</keyword>
<feature type="domain" description="C2H2-type" evidence="9">
    <location>
        <begin position="83"/>
        <end position="112"/>
    </location>
</feature>
<dbReference type="PROSITE" id="PS00028">
    <property type="entry name" value="ZINC_FINGER_C2H2_1"/>
    <property type="match status" value="6"/>
</dbReference>
<evidence type="ECO:0000256" key="7">
    <source>
        <dbReference type="PROSITE-ProRule" id="PRU00042"/>
    </source>
</evidence>
<evidence type="ECO:0000256" key="4">
    <source>
        <dbReference type="ARBA" id="ARBA00022771"/>
    </source>
</evidence>
<dbReference type="PANTHER" id="PTHR46144:SF6">
    <property type="entry name" value="C2H2-TYPE DOMAIN-CONTAINING PROTEIN"/>
    <property type="match status" value="1"/>
</dbReference>
<proteinExistence type="predicted"/>
<dbReference type="SUPFAM" id="SSF57667">
    <property type="entry name" value="beta-beta-alpha zinc fingers"/>
    <property type="match status" value="6"/>
</dbReference>
<dbReference type="PANTHER" id="PTHR46144">
    <property type="entry name" value="ZINC FINGER PROTEIN 385B-LIKE"/>
    <property type="match status" value="1"/>
</dbReference>
<evidence type="ECO:0000256" key="8">
    <source>
        <dbReference type="SAM" id="MobiDB-lite"/>
    </source>
</evidence>
<dbReference type="SMART" id="SM00451">
    <property type="entry name" value="ZnF_U1"/>
    <property type="match status" value="6"/>
</dbReference>
<dbReference type="OMA" id="EIECDLC"/>
<dbReference type="Pfam" id="PF12874">
    <property type="entry name" value="zf-met"/>
    <property type="match status" value="4"/>
</dbReference>
<feature type="compositionally biased region" description="Polar residues" evidence="8">
    <location>
        <begin position="387"/>
        <end position="401"/>
    </location>
</feature>
<feature type="domain" description="C2H2-type" evidence="9">
    <location>
        <begin position="252"/>
        <end position="281"/>
    </location>
</feature>
<evidence type="ECO:0000256" key="1">
    <source>
        <dbReference type="ARBA" id="ARBA00004123"/>
    </source>
</evidence>
<dbReference type="InterPro" id="IPR003604">
    <property type="entry name" value="Matrin/U1-like-C_Znf_C2H2"/>
</dbReference>
<evidence type="ECO:0000256" key="2">
    <source>
        <dbReference type="ARBA" id="ARBA00022723"/>
    </source>
</evidence>
<keyword evidence="6" id="KW-0539">Nucleus</keyword>
<accession>A0A087URC8</accession>
<sequence length="407" mass="46553">MNAGKEKERDCIISDSDDSSCIDIECDLCGMLFESVKSYEQHLKSKKHNKMLNKNKLKKELKKSDGLVKEDKNKEDDDHDSEIHCSVCGKAFTEVSQYKSHLKGGVHSKNLKKQNLKEKLKDMEGVIDGNDENEGDDDGVLEKPYAHCAVCQKYFSGPEGYQQHLESATHEKKLKHQAILEKFKKNNPDEAKLVGDEDDGYLKCDVCGKFFSGHVPYSRHVESAVHKKEVKRRKVAEDLKDFYIHDAENEKFVCKECKRPFTDILALKIHLEINDHEKQKSKREIMNLLSSHSEIVPVKCSEYSVSDDEGEVDGEAKQDYDFLVCNICRLSFSGPASAQDHVRSKKHLRVKKEKEDMKALKNKLKKMRPNSENENAPRDKHSHDTEMVSNSKADALNTSKQEGFEFI</sequence>
<dbReference type="STRING" id="407821.A0A087URC8"/>
<evidence type="ECO:0000256" key="6">
    <source>
        <dbReference type="ARBA" id="ARBA00023242"/>
    </source>
</evidence>
<protein>
    <submittedName>
        <fullName evidence="10">Zinc finger protein 346</fullName>
    </submittedName>
</protein>
<feature type="domain" description="C2H2-type" evidence="9">
    <location>
        <begin position="202"/>
        <end position="231"/>
    </location>
</feature>
<keyword evidence="2" id="KW-0479">Metal-binding</keyword>
<dbReference type="InterPro" id="IPR036236">
    <property type="entry name" value="Znf_C2H2_sf"/>
</dbReference>
<dbReference type="PROSITE" id="PS50157">
    <property type="entry name" value="ZINC_FINGER_C2H2_2"/>
    <property type="match status" value="3"/>
</dbReference>
<dbReference type="AlphaFoldDB" id="A0A087URC8"/>
<dbReference type="InterPro" id="IPR013087">
    <property type="entry name" value="Znf_C2H2_type"/>
</dbReference>
<dbReference type="SMART" id="SM00355">
    <property type="entry name" value="ZnF_C2H2"/>
    <property type="match status" value="6"/>
</dbReference>
<dbReference type="GO" id="GO:0008270">
    <property type="term" value="F:zinc ion binding"/>
    <property type="evidence" value="ECO:0007669"/>
    <property type="project" value="UniProtKB-KW"/>
</dbReference>
<feature type="compositionally biased region" description="Basic and acidic residues" evidence="8">
    <location>
        <begin position="62"/>
        <end position="76"/>
    </location>
</feature>
<evidence type="ECO:0000313" key="10">
    <source>
        <dbReference type="EMBL" id="KFM79917.1"/>
    </source>
</evidence>
<feature type="compositionally biased region" description="Basic and acidic residues" evidence="8">
    <location>
        <begin position="369"/>
        <end position="386"/>
    </location>
</feature>
<feature type="compositionally biased region" description="Basic residues" evidence="8">
    <location>
        <begin position="44"/>
        <end position="61"/>
    </location>
</feature>
<keyword evidence="3" id="KW-0677">Repeat</keyword>
<comment type="subcellular location">
    <subcellularLocation>
        <location evidence="1">Nucleus</location>
    </subcellularLocation>
</comment>
<feature type="non-terminal residue" evidence="10">
    <location>
        <position position="407"/>
    </location>
</feature>
<keyword evidence="5" id="KW-0862">Zinc</keyword>
<dbReference type="GO" id="GO:0005634">
    <property type="term" value="C:nucleus"/>
    <property type="evidence" value="ECO:0007669"/>
    <property type="project" value="UniProtKB-SubCell"/>
</dbReference>
<reference evidence="10 11" key="1">
    <citation type="submission" date="2013-11" db="EMBL/GenBank/DDBJ databases">
        <title>Genome sequencing of Stegodyphus mimosarum.</title>
        <authorList>
            <person name="Bechsgaard J."/>
        </authorList>
    </citation>
    <scope>NUCLEOTIDE SEQUENCE [LARGE SCALE GENOMIC DNA]</scope>
</reference>
<dbReference type="InterPro" id="IPR051868">
    <property type="entry name" value="ZN346_ZMAT4"/>
</dbReference>
<evidence type="ECO:0000256" key="5">
    <source>
        <dbReference type="ARBA" id="ARBA00022833"/>
    </source>
</evidence>
<feature type="region of interest" description="Disordered" evidence="8">
    <location>
        <begin position="44"/>
        <end position="80"/>
    </location>
</feature>
<evidence type="ECO:0000313" key="11">
    <source>
        <dbReference type="Proteomes" id="UP000054359"/>
    </source>
</evidence>
<gene>
    <name evidence="10" type="ORF">X975_02511</name>
</gene>